<name>A0ABZ1JWZ3_9ACTN</name>
<keyword evidence="3" id="KW-1185">Reference proteome</keyword>
<dbReference type="EMBL" id="CP108133">
    <property type="protein sequence ID" value="WTP54609.1"/>
    <property type="molecule type" value="Genomic_DNA"/>
</dbReference>
<dbReference type="Proteomes" id="UP001432166">
    <property type="component" value="Chromosome"/>
</dbReference>
<accession>A0ABZ1JWZ3</accession>
<feature type="domain" description="Knr4/Smi1-like" evidence="1">
    <location>
        <begin position="32"/>
        <end position="172"/>
    </location>
</feature>
<sequence>MLHPDDVTSPWIRIRRWLQSNAAASAQALNPPATDTDIQHLNDSLGFRIPQVLETWLRLNNGSSAKDSRIPIPGEFQLVPHLDSKIFPGGEVFLDCQSIIDRHQQFLRIADGIEDDDWWKPSWIPVLAETDAHYGLLLDVGHADESAPVPVLAYRETDYATHYASSLGHVLNAVANALEDRREGGVLTHGRHASVKDGQVIWD</sequence>
<gene>
    <name evidence="2" type="ORF">OG288_43715</name>
</gene>
<dbReference type="Pfam" id="PF09346">
    <property type="entry name" value="SMI1_KNR4"/>
    <property type="match status" value="1"/>
</dbReference>
<proteinExistence type="predicted"/>
<dbReference type="InterPro" id="IPR018958">
    <property type="entry name" value="Knr4/Smi1-like_dom"/>
</dbReference>
<evidence type="ECO:0000313" key="2">
    <source>
        <dbReference type="EMBL" id="WTP54609.1"/>
    </source>
</evidence>
<dbReference type="SUPFAM" id="SSF160631">
    <property type="entry name" value="SMI1/KNR4-like"/>
    <property type="match status" value="1"/>
</dbReference>
<evidence type="ECO:0000313" key="3">
    <source>
        <dbReference type="Proteomes" id="UP001432166"/>
    </source>
</evidence>
<reference evidence="2" key="1">
    <citation type="submission" date="2022-10" db="EMBL/GenBank/DDBJ databases">
        <title>The complete genomes of actinobacterial strains from the NBC collection.</title>
        <authorList>
            <person name="Joergensen T.S."/>
            <person name="Alvarez Arevalo M."/>
            <person name="Sterndorff E.B."/>
            <person name="Faurdal D."/>
            <person name="Vuksanovic O."/>
            <person name="Mourched A.-S."/>
            <person name="Charusanti P."/>
            <person name="Shaw S."/>
            <person name="Blin K."/>
            <person name="Weber T."/>
        </authorList>
    </citation>
    <scope>NUCLEOTIDE SEQUENCE</scope>
    <source>
        <strain evidence="2">NBC_00189</strain>
    </source>
</reference>
<dbReference type="InterPro" id="IPR037883">
    <property type="entry name" value="Knr4/Smi1-like_sf"/>
</dbReference>
<organism evidence="2 3">
    <name type="scientific">Streptomyces tauricus</name>
    <dbReference type="NCBI Taxonomy" id="68274"/>
    <lineage>
        <taxon>Bacteria</taxon>
        <taxon>Bacillati</taxon>
        <taxon>Actinomycetota</taxon>
        <taxon>Actinomycetes</taxon>
        <taxon>Kitasatosporales</taxon>
        <taxon>Streptomycetaceae</taxon>
        <taxon>Streptomyces</taxon>
        <taxon>Streptomyces aurantiacus group</taxon>
    </lineage>
</organism>
<evidence type="ECO:0000259" key="1">
    <source>
        <dbReference type="Pfam" id="PF09346"/>
    </source>
</evidence>
<protein>
    <submittedName>
        <fullName evidence="2">SMI1/KNR4 family protein</fullName>
    </submittedName>
</protein>
<dbReference type="Gene3D" id="3.40.1580.10">
    <property type="entry name" value="SMI1/KNR4-like"/>
    <property type="match status" value="1"/>
</dbReference>
<dbReference type="RefSeq" id="WP_328939890.1">
    <property type="nucleotide sequence ID" value="NZ_CP108133.1"/>
</dbReference>